<evidence type="ECO:0000313" key="3">
    <source>
        <dbReference type="Proteomes" id="UP000621500"/>
    </source>
</evidence>
<sequence>MAPYVHLVAQRVSPASLYFVGLAPRENKLCSELGKVTEEYVSEHLDLVNPPVVLHDVEHKKGQHTAAYVIGYSGLRIIMEAKSARVVQPGRLDVDGYLADAEKYIGKAMKQITSTRTLSRPSTRPSTRSTRPPTSLAST</sequence>
<protein>
    <recommendedName>
        <fullName evidence="4">NERD domain-containing protein</fullName>
    </recommendedName>
</protein>
<feature type="compositionally biased region" description="Low complexity" evidence="1">
    <location>
        <begin position="113"/>
        <end position="139"/>
    </location>
</feature>
<evidence type="ECO:0000256" key="1">
    <source>
        <dbReference type="SAM" id="MobiDB-lite"/>
    </source>
</evidence>
<organism evidence="2 3">
    <name type="scientific">Plantactinospora mayteni</name>
    <dbReference type="NCBI Taxonomy" id="566021"/>
    <lineage>
        <taxon>Bacteria</taxon>
        <taxon>Bacillati</taxon>
        <taxon>Actinomycetota</taxon>
        <taxon>Actinomycetes</taxon>
        <taxon>Micromonosporales</taxon>
        <taxon>Micromonosporaceae</taxon>
        <taxon>Plantactinospora</taxon>
    </lineage>
</organism>
<dbReference type="Proteomes" id="UP000621500">
    <property type="component" value="Unassembled WGS sequence"/>
</dbReference>
<evidence type="ECO:0008006" key="4">
    <source>
        <dbReference type="Google" id="ProtNLM"/>
    </source>
</evidence>
<keyword evidence="3" id="KW-1185">Reference proteome</keyword>
<evidence type="ECO:0000313" key="2">
    <source>
        <dbReference type="EMBL" id="GIH01800.1"/>
    </source>
</evidence>
<accession>A0ABQ4F4F0</accession>
<dbReference type="EMBL" id="BONX01000086">
    <property type="protein sequence ID" value="GIH01800.1"/>
    <property type="molecule type" value="Genomic_DNA"/>
</dbReference>
<feature type="region of interest" description="Disordered" evidence="1">
    <location>
        <begin position="112"/>
        <end position="139"/>
    </location>
</feature>
<name>A0ABQ4F4F0_9ACTN</name>
<gene>
    <name evidence="2" type="ORF">Pma05_83720</name>
</gene>
<comment type="caution">
    <text evidence="2">The sequence shown here is derived from an EMBL/GenBank/DDBJ whole genome shotgun (WGS) entry which is preliminary data.</text>
</comment>
<reference evidence="2 3" key="1">
    <citation type="submission" date="2021-01" db="EMBL/GenBank/DDBJ databases">
        <title>Whole genome shotgun sequence of Plantactinospora mayteni NBRC 109088.</title>
        <authorList>
            <person name="Komaki H."/>
            <person name="Tamura T."/>
        </authorList>
    </citation>
    <scope>NUCLEOTIDE SEQUENCE [LARGE SCALE GENOMIC DNA]</scope>
    <source>
        <strain evidence="2 3">NBRC 109088</strain>
    </source>
</reference>
<proteinExistence type="predicted"/>